<dbReference type="Gene3D" id="3.40.630.40">
    <property type="entry name" value="Zn-dependent exopeptidases"/>
    <property type="match status" value="1"/>
</dbReference>
<dbReference type="EMBL" id="QHHQ01000002">
    <property type="protein sequence ID" value="RAI01519.1"/>
    <property type="molecule type" value="Genomic_DNA"/>
</dbReference>
<keyword evidence="2" id="KW-1185">Reference proteome</keyword>
<sequence length="336" mass="36625">MPNPQSCGRYNDLPASFPVAPLLRQDAGEEIELADGVAVAKYIPGVFLRRDPGGPAAPVVFDIPRSGGEYPRRFRSSAPFDAVQRSISMYLEELYADAPDAGATYLFALFPNAFVDANRHETDIDPAMIDGTWPGTLEPTIKSELGIGLIHSMCGIGDIPLQDGKLSVADVRDRIENYFLPYHDELAAQLEMHRQRSGVAFHVSCHSMASIGGKSTVDAGQPRSQFDIGDRHGTTCEPGFVAVVKETLENFGYEVTVNKHYAGAESIRRHARPEAGIHSLQIEMNRSLYMEEDEFLRGEAFDTVRGHLAALEKAICAYARDRTATGGKAPAEAGLS</sequence>
<organism evidence="1 2">
    <name type="scientific">Acuticoccus sediminis</name>
    <dbReference type="NCBI Taxonomy" id="2184697"/>
    <lineage>
        <taxon>Bacteria</taxon>
        <taxon>Pseudomonadati</taxon>
        <taxon>Pseudomonadota</taxon>
        <taxon>Alphaproteobacteria</taxon>
        <taxon>Hyphomicrobiales</taxon>
        <taxon>Amorphaceae</taxon>
        <taxon>Acuticoccus</taxon>
    </lineage>
</organism>
<evidence type="ECO:0000313" key="1">
    <source>
        <dbReference type="EMBL" id="RAI01519.1"/>
    </source>
</evidence>
<evidence type="ECO:0008006" key="3">
    <source>
        <dbReference type="Google" id="ProtNLM"/>
    </source>
</evidence>
<evidence type="ECO:0000313" key="2">
    <source>
        <dbReference type="Proteomes" id="UP000249590"/>
    </source>
</evidence>
<proteinExistence type="predicted"/>
<accession>A0A8B2NSM1</accession>
<protein>
    <recommendedName>
        <fullName evidence="3">N-formylglutamate amidohydrolase</fullName>
    </recommendedName>
</protein>
<reference evidence="1 2" key="1">
    <citation type="submission" date="2018-05" db="EMBL/GenBank/DDBJ databases">
        <title>Acuticoccus sediminis sp. nov., isolated from deep-sea sediment of Indian Ocean.</title>
        <authorList>
            <person name="Liu X."/>
            <person name="Lai Q."/>
            <person name="Du Y."/>
            <person name="Sun F."/>
            <person name="Zhang X."/>
            <person name="Wang S."/>
            <person name="Shao Z."/>
        </authorList>
    </citation>
    <scope>NUCLEOTIDE SEQUENCE [LARGE SCALE GENOMIC DNA]</scope>
    <source>
        <strain evidence="1 2">PTG4-2</strain>
    </source>
</reference>
<comment type="caution">
    <text evidence="1">The sequence shown here is derived from an EMBL/GenBank/DDBJ whole genome shotgun (WGS) entry which is preliminary data.</text>
</comment>
<name>A0A8B2NSM1_9HYPH</name>
<dbReference type="Proteomes" id="UP000249590">
    <property type="component" value="Unassembled WGS sequence"/>
</dbReference>
<dbReference type="AlphaFoldDB" id="A0A8B2NSM1"/>
<dbReference type="SUPFAM" id="SSF53187">
    <property type="entry name" value="Zn-dependent exopeptidases"/>
    <property type="match status" value="1"/>
</dbReference>
<gene>
    <name evidence="1" type="ORF">DLJ53_08800</name>
</gene>
<dbReference type="Pfam" id="PF05013">
    <property type="entry name" value="FGase"/>
    <property type="match status" value="1"/>
</dbReference>
<dbReference type="InterPro" id="IPR007709">
    <property type="entry name" value="N-FG_amidohydro"/>
</dbReference>